<dbReference type="Proteomes" id="UP000265618">
    <property type="component" value="Unassembled WGS sequence"/>
</dbReference>
<dbReference type="AlphaFoldDB" id="A0A9K3DD89"/>
<comment type="caution">
    <text evidence="2">The sequence shown here is derived from an EMBL/GenBank/DDBJ whole genome shotgun (WGS) entry which is preliminary data.</text>
</comment>
<accession>A0A9K3DD89</accession>
<evidence type="ECO:0000256" key="1">
    <source>
        <dbReference type="SAM" id="SignalP"/>
    </source>
</evidence>
<feature type="chain" id="PRO_5039933673" evidence="1">
    <location>
        <begin position="17"/>
        <end position="45"/>
    </location>
</feature>
<feature type="non-terminal residue" evidence="2">
    <location>
        <position position="1"/>
    </location>
</feature>
<keyword evidence="3" id="KW-1185">Reference proteome</keyword>
<feature type="signal peptide" evidence="1">
    <location>
        <begin position="1"/>
        <end position="16"/>
    </location>
</feature>
<keyword evidence="1" id="KW-0732">Signal</keyword>
<protein>
    <submittedName>
        <fullName evidence="2">Uncharacterized protein</fullName>
    </submittedName>
</protein>
<name>A0A9K3DD89_9EUKA</name>
<reference evidence="2 3" key="1">
    <citation type="journal article" date="2018" name="PLoS ONE">
        <title>The draft genome of Kipferlia bialata reveals reductive genome evolution in fornicate parasites.</title>
        <authorList>
            <person name="Tanifuji G."/>
            <person name="Takabayashi S."/>
            <person name="Kume K."/>
            <person name="Takagi M."/>
            <person name="Nakayama T."/>
            <person name="Kamikawa R."/>
            <person name="Inagaki Y."/>
            <person name="Hashimoto T."/>
        </authorList>
    </citation>
    <scope>NUCLEOTIDE SEQUENCE [LARGE SCALE GENOMIC DNA]</scope>
    <source>
        <strain evidence="2">NY0173</strain>
    </source>
</reference>
<dbReference type="EMBL" id="BDIP01009023">
    <property type="protein sequence ID" value="GIQ92125.1"/>
    <property type="molecule type" value="Genomic_DNA"/>
</dbReference>
<evidence type="ECO:0000313" key="3">
    <source>
        <dbReference type="Proteomes" id="UP000265618"/>
    </source>
</evidence>
<organism evidence="2 3">
    <name type="scientific">Kipferlia bialata</name>
    <dbReference type="NCBI Taxonomy" id="797122"/>
    <lineage>
        <taxon>Eukaryota</taxon>
        <taxon>Metamonada</taxon>
        <taxon>Carpediemonas-like organisms</taxon>
        <taxon>Kipferlia</taxon>
    </lineage>
</organism>
<gene>
    <name evidence="2" type="ORF">KIPB_015725</name>
</gene>
<sequence>MLRTLCLLCIVAAVWCTYNVGLPVPDAWDWGDVDGQDYLTSVRNQ</sequence>
<proteinExistence type="predicted"/>
<evidence type="ECO:0000313" key="2">
    <source>
        <dbReference type="EMBL" id="GIQ92125.1"/>
    </source>
</evidence>